<dbReference type="SUPFAM" id="SSF52540">
    <property type="entry name" value="P-loop containing nucleoside triphosphate hydrolases"/>
    <property type="match status" value="1"/>
</dbReference>
<dbReference type="PROSITE" id="PS50893">
    <property type="entry name" value="ABC_TRANSPORTER_2"/>
    <property type="match status" value="1"/>
</dbReference>
<comment type="caution">
    <text evidence="6">The sequence shown here is derived from an EMBL/GenBank/DDBJ whole genome shotgun (WGS) entry which is preliminary data.</text>
</comment>
<dbReference type="InterPro" id="IPR003593">
    <property type="entry name" value="AAA+_ATPase"/>
</dbReference>
<dbReference type="Gene3D" id="3.40.50.300">
    <property type="entry name" value="P-loop containing nucleotide triphosphate hydrolases"/>
    <property type="match status" value="1"/>
</dbReference>
<reference evidence="6 7" key="1">
    <citation type="submission" date="2024-03" db="EMBL/GenBank/DDBJ databases">
        <title>Ignisphaera cupida sp. nov., a hyperthermophilic hydrolytic archaeon from a hot spring of Kamchatka, and proposal of Ignisphaeraceae fam. nov.</title>
        <authorList>
            <person name="Podosokorskaya O.A."/>
            <person name="Elcheninov A.G."/>
            <person name="Maltseva A.I."/>
            <person name="Zayulina K.S."/>
            <person name="Novikov A."/>
            <person name="Merkel A.Y."/>
        </authorList>
    </citation>
    <scope>NUCLEOTIDE SEQUENCE [LARGE SCALE GENOMIC DNA]</scope>
    <source>
        <strain evidence="6 7">38H-sp</strain>
    </source>
</reference>
<evidence type="ECO:0000256" key="2">
    <source>
        <dbReference type="ARBA" id="ARBA00022448"/>
    </source>
</evidence>
<dbReference type="NCBIfam" id="TIGR01727">
    <property type="entry name" value="oligo_HPY"/>
    <property type="match status" value="1"/>
</dbReference>
<keyword evidence="4 6" id="KW-0067">ATP-binding</keyword>
<keyword evidence="7" id="KW-1185">Reference proteome</keyword>
<dbReference type="GO" id="GO:0005524">
    <property type="term" value="F:ATP binding"/>
    <property type="evidence" value="ECO:0007669"/>
    <property type="project" value="UniProtKB-KW"/>
</dbReference>
<dbReference type="PROSITE" id="PS00211">
    <property type="entry name" value="ABC_TRANSPORTER_1"/>
    <property type="match status" value="1"/>
</dbReference>
<feature type="domain" description="ABC transporter" evidence="5">
    <location>
        <begin position="18"/>
        <end position="263"/>
    </location>
</feature>
<evidence type="ECO:0000259" key="5">
    <source>
        <dbReference type="PROSITE" id="PS50893"/>
    </source>
</evidence>
<dbReference type="Pfam" id="PF00005">
    <property type="entry name" value="ABC_tran"/>
    <property type="match status" value="1"/>
</dbReference>
<comment type="similarity">
    <text evidence="1">Belongs to the ABC transporter superfamily.</text>
</comment>
<dbReference type="InterPro" id="IPR003439">
    <property type="entry name" value="ABC_transporter-like_ATP-bd"/>
</dbReference>
<dbReference type="InterPro" id="IPR050319">
    <property type="entry name" value="ABC_transp_ATP-bind"/>
</dbReference>
<evidence type="ECO:0000256" key="4">
    <source>
        <dbReference type="ARBA" id="ARBA00022840"/>
    </source>
</evidence>
<keyword evidence="2" id="KW-0813">Transport</keyword>
<proteinExistence type="inferred from homology"/>
<accession>A0ABU9UA80</accession>
<dbReference type="SMART" id="SM00382">
    <property type="entry name" value="AAA"/>
    <property type="match status" value="1"/>
</dbReference>
<sequence length="335" mass="37866">MDKKALLSVEKLKVHFPIKTGSLFSKTEGYIRAVDGVSFDLKPGETLGLVGESGCGKSTTARAINRLYTPTDGKIIFDNKDISKISQKELLPVRKEMQMIFQDPYASLNPRMVVRDIIAEPLEIFVERGLMKLSSVEIDETVEQLMERVGLSSSYKNRYPHEFSGGQRQRIGIARALAIHPKLILADEPVSALDVSIQSQILNLLKDLQEEFGLSYIFIAHDLAVIEFISDRIVVMYLGRVMEISPSSELYKKPLHPYTKALLSAIPIPDPKVEKKRERIILSGDVPSPDQERHGCYFYDRCQHRMEKCKHSIPALDGEGEHKVACFLYSDKEEN</sequence>
<evidence type="ECO:0000313" key="6">
    <source>
        <dbReference type="EMBL" id="MEM5947568.1"/>
    </source>
</evidence>
<dbReference type="PANTHER" id="PTHR43776">
    <property type="entry name" value="TRANSPORT ATP-BINDING PROTEIN"/>
    <property type="match status" value="1"/>
</dbReference>
<name>A0ABU9UA80_9SPIR</name>
<dbReference type="Proteomes" id="UP001466331">
    <property type="component" value="Unassembled WGS sequence"/>
</dbReference>
<protein>
    <submittedName>
        <fullName evidence="6">Oligopeptide/dipeptide ABC transporter ATP-binding protein</fullName>
    </submittedName>
</protein>
<dbReference type="InterPro" id="IPR013563">
    <property type="entry name" value="Oligopep_ABC_C"/>
</dbReference>
<dbReference type="InterPro" id="IPR027417">
    <property type="entry name" value="P-loop_NTPase"/>
</dbReference>
<evidence type="ECO:0000256" key="3">
    <source>
        <dbReference type="ARBA" id="ARBA00022741"/>
    </source>
</evidence>
<dbReference type="EMBL" id="JBCHKQ010000001">
    <property type="protein sequence ID" value="MEM5947568.1"/>
    <property type="molecule type" value="Genomic_DNA"/>
</dbReference>
<dbReference type="InterPro" id="IPR017871">
    <property type="entry name" value="ABC_transporter-like_CS"/>
</dbReference>
<dbReference type="Pfam" id="PF08352">
    <property type="entry name" value="oligo_HPY"/>
    <property type="match status" value="1"/>
</dbReference>
<dbReference type="RefSeq" id="WP_420069011.1">
    <property type="nucleotide sequence ID" value="NZ_JBCHKQ010000001.1"/>
</dbReference>
<dbReference type="PANTHER" id="PTHR43776:SF7">
    <property type="entry name" value="D,D-DIPEPTIDE TRANSPORT ATP-BINDING PROTEIN DDPF-RELATED"/>
    <property type="match status" value="1"/>
</dbReference>
<keyword evidence="3" id="KW-0547">Nucleotide-binding</keyword>
<evidence type="ECO:0000256" key="1">
    <source>
        <dbReference type="ARBA" id="ARBA00005417"/>
    </source>
</evidence>
<organism evidence="6 7">
    <name type="scientific">Rarispira pelagica</name>
    <dbReference type="NCBI Taxonomy" id="3141764"/>
    <lineage>
        <taxon>Bacteria</taxon>
        <taxon>Pseudomonadati</taxon>
        <taxon>Spirochaetota</taxon>
        <taxon>Spirochaetia</taxon>
        <taxon>Winmispirales</taxon>
        <taxon>Winmispiraceae</taxon>
        <taxon>Rarispira</taxon>
    </lineage>
</organism>
<evidence type="ECO:0000313" key="7">
    <source>
        <dbReference type="Proteomes" id="UP001466331"/>
    </source>
</evidence>
<dbReference type="CDD" id="cd03257">
    <property type="entry name" value="ABC_NikE_OppD_transporters"/>
    <property type="match status" value="1"/>
</dbReference>
<gene>
    <name evidence="6" type="ORF">WKV44_03320</name>
</gene>